<feature type="transmembrane region" description="Helical" evidence="2">
    <location>
        <begin position="65"/>
        <end position="82"/>
    </location>
</feature>
<organism evidence="4 5">
    <name type="scientific">Halogeometricum salsisoli</name>
    <dbReference type="NCBI Taxonomy" id="2950536"/>
    <lineage>
        <taxon>Archaea</taxon>
        <taxon>Methanobacteriati</taxon>
        <taxon>Methanobacteriota</taxon>
        <taxon>Stenosarchaea group</taxon>
        <taxon>Halobacteria</taxon>
        <taxon>Halobacteriales</taxon>
        <taxon>Haloferacaceae</taxon>
        <taxon>Halogeometricum</taxon>
    </lineage>
</organism>
<keyword evidence="5" id="KW-1185">Reference proteome</keyword>
<accession>A0ABU2GHK0</accession>
<dbReference type="RefSeq" id="WP_310925196.1">
    <property type="nucleotide sequence ID" value="NZ_JAMQOP010000003.1"/>
</dbReference>
<dbReference type="InterPro" id="IPR058288">
    <property type="entry name" value="DUF7982"/>
</dbReference>
<evidence type="ECO:0000256" key="1">
    <source>
        <dbReference type="SAM" id="MobiDB-lite"/>
    </source>
</evidence>
<keyword evidence="2" id="KW-1133">Transmembrane helix</keyword>
<dbReference type="Pfam" id="PF25939">
    <property type="entry name" value="DUF7982"/>
    <property type="match status" value="1"/>
</dbReference>
<gene>
    <name evidence="4" type="ORF">NDI76_16255</name>
</gene>
<feature type="region of interest" description="Disordered" evidence="1">
    <location>
        <begin position="1"/>
        <end position="37"/>
    </location>
</feature>
<evidence type="ECO:0000259" key="3">
    <source>
        <dbReference type="Pfam" id="PF25939"/>
    </source>
</evidence>
<feature type="compositionally biased region" description="Basic and acidic residues" evidence="1">
    <location>
        <begin position="1"/>
        <end position="10"/>
    </location>
</feature>
<feature type="transmembrane region" description="Helical" evidence="2">
    <location>
        <begin position="88"/>
        <end position="106"/>
    </location>
</feature>
<evidence type="ECO:0000313" key="5">
    <source>
        <dbReference type="Proteomes" id="UP001257060"/>
    </source>
</evidence>
<feature type="domain" description="DUF7982" evidence="3">
    <location>
        <begin position="34"/>
        <end position="302"/>
    </location>
</feature>
<keyword evidence="2" id="KW-0472">Membrane</keyword>
<evidence type="ECO:0000313" key="4">
    <source>
        <dbReference type="EMBL" id="MDS0300300.1"/>
    </source>
</evidence>
<dbReference type="Proteomes" id="UP001257060">
    <property type="component" value="Unassembled WGS sequence"/>
</dbReference>
<protein>
    <recommendedName>
        <fullName evidence="3">DUF7982 domain-containing protein</fullName>
    </recommendedName>
</protein>
<sequence>MSNTDERTTEPRTNGRPRSGEATASGEDPNDGDERERRIEELRAENRRLRNDYARGKHAKNRQTALALLGIGLAGIAAGIVFSSARSVLLALGATGVFGGVLTYFLSPERVMPATVGRSAYDAVNETGTAIRDELGLANVAVYAPVEFPTEETRAPVRLFVPQSPDYELPSDEALRSTFVAPDSDRRRGVALVPTAGRMVAEFERMASDELSSRPEELTAQLYDALVEQFEVVRVAEAEYDEGAQQIAVGVSGVAYQDETGFDHPVASFLGSGLAHGLDTAVTVETESVANGDSDLVVTCRW</sequence>
<dbReference type="EMBL" id="JAMQOP010000003">
    <property type="protein sequence ID" value="MDS0300300.1"/>
    <property type="molecule type" value="Genomic_DNA"/>
</dbReference>
<reference evidence="4 5" key="1">
    <citation type="submission" date="2022-06" db="EMBL/GenBank/DDBJ databases">
        <title>Halogeometricum sp. a new haloarchaeum isolate from saline soil.</title>
        <authorList>
            <person name="Strakova D."/>
            <person name="Galisteo C."/>
            <person name="Sanchez-Porro C."/>
            <person name="Ventosa A."/>
        </authorList>
    </citation>
    <scope>NUCLEOTIDE SEQUENCE [LARGE SCALE GENOMIC DNA]</scope>
    <source>
        <strain evidence="4 5">S1BR25-6</strain>
    </source>
</reference>
<comment type="caution">
    <text evidence="4">The sequence shown here is derived from an EMBL/GenBank/DDBJ whole genome shotgun (WGS) entry which is preliminary data.</text>
</comment>
<proteinExistence type="predicted"/>
<evidence type="ECO:0000256" key="2">
    <source>
        <dbReference type="SAM" id="Phobius"/>
    </source>
</evidence>
<keyword evidence="2" id="KW-0812">Transmembrane</keyword>
<name>A0ABU2GHK0_9EURY</name>